<dbReference type="EMBL" id="JAVRQU010000012">
    <property type="protein sequence ID" value="KAK5696605.1"/>
    <property type="molecule type" value="Genomic_DNA"/>
</dbReference>
<proteinExistence type="predicted"/>
<name>A0AAN7ZT52_9PEZI</name>
<evidence type="ECO:0008006" key="4">
    <source>
        <dbReference type="Google" id="ProtNLM"/>
    </source>
</evidence>
<evidence type="ECO:0000313" key="2">
    <source>
        <dbReference type="EMBL" id="KAK5696605.1"/>
    </source>
</evidence>
<feature type="chain" id="PRO_5042972850" description="Agglutinin-like protein N-terminal domain-containing protein" evidence="1">
    <location>
        <begin position="20"/>
        <end position="412"/>
    </location>
</feature>
<organism evidence="2 3">
    <name type="scientific">Elasticomyces elasticus</name>
    <dbReference type="NCBI Taxonomy" id="574655"/>
    <lineage>
        <taxon>Eukaryota</taxon>
        <taxon>Fungi</taxon>
        <taxon>Dikarya</taxon>
        <taxon>Ascomycota</taxon>
        <taxon>Pezizomycotina</taxon>
        <taxon>Dothideomycetes</taxon>
        <taxon>Dothideomycetidae</taxon>
        <taxon>Mycosphaerellales</taxon>
        <taxon>Teratosphaeriaceae</taxon>
        <taxon>Elasticomyces</taxon>
    </lineage>
</organism>
<accession>A0AAN7ZT52</accession>
<gene>
    <name evidence="2" type="ORF">LTR97_007908</name>
</gene>
<evidence type="ECO:0000256" key="1">
    <source>
        <dbReference type="SAM" id="SignalP"/>
    </source>
</evidence>
<comment type="caution">
    <text evidence="2">The sequence shown here is derived from an EMBL/GenBank/DDBJ whole genome shotgun (WGS) entry which is preliminary data.</text>
</comment>
<dbReference type="AlphaFoldDB" id="A0AAN7ZT52"/>
<protein>
    <recommendedName>
        <fullName evidence="4">Agglutinin-like protein N-terminal domain-containing protein</fullName>
    </recommendedName>
</protein>
<evidence type="ECO:0000313" key="3">
    <source>
        <dbReference type="Proteomes" id="UP001310594"/>
    </source>
</evidence>
<feature type="signal peptide" evidence="1">
    <location>
        <begin position="1"/>
        <end position="19"/>
    </location>
</feature>
<sequence>MRTQSMIAHAVLAVATANAAVLMPPPPPPSHVELQRRQQDPDSTCSVFGIDFQGGGSYFINSRSNENCTFVSEFEGCNNDTASVLLVNNQSSDEYECSIIPTTPDDAPMLSSCPILKSQLSSGSWSILTLGNNGNGNPFNYQRDFTLEVGAQQIVTTTVYVPYTMTMQSVATVESTSTVITTSGIPNSLTYSSATTNIATVTPPTTTISTVEVVTRTFTRWTKTASSEYVLVVAPSCTIPSRPAYADPWARITPTLLALPAGIQPQQPISAKGETTATTSAPVCQGRSCKRVSGRDLEQKRAPDEATVTSTRTMPNNTTLTVTIDASTTTNVVVTTDTVYTSLPPQTVYATAFSTVTAPAPTQAIAEQSYTRAYVTKTMLVVWTNRVTTTPTAAATKCRSAGGHYGNGFVLP</sequence>
<dbReference type="Proteomes" id="UP001310594">
    <property type="component" value="Unassembled WGS sequence"/>
</dbReference>
<keyword evidence="1" id="KW-0732">Signal</keyword>
<reference evidence="2" key="1">
    <citation type="submission" date="2023-08" db="EMBL/GenBank/DDBJ databases">
        <title>Black Yeasts Isolated from many extreme environments.</title>
        <authorList>
            <person name="Coleine C."/>
            <person name="Stajich J.E."/>
            <person name="Selbmann L."/>
        </authorList>
    </citation>
    <scope>NUCLEOTIDE SEQUENCE</scope>
    <source>
        <strain evidence="2">CCFEE 5810</strain>
    </source>
</reference>